<accession>A0AAV5FJJ6</accession>
<gene>
    <name evidence="1" type="primary">gb24771</name>
    <name evidence="1" type="ORF">PR202_gb24771</name>
</gene>
<reference evidence="1" key="2">
    <citation type="submission" date="2021-12" db="EMBL/GenBank/DDBJ databases">
        <title>Resequencing data analysis of finger millet.</title>
        <authorList>
            <person name="Hatakeyama M."/>
            <person name="Aluri S."/>
            <person name="Balachadran M.T."/>
            <person name="Sivarajan S.R."/>
            <person name="Poveda L."/>
            <person name="Shimizu-Inatsugi R."/>
            <person name="Schlapbach R."/>
            <person name="Sreeman S.M."/>
            <person name="Shimizu K.K."/>
        </authorList>
    </citation>
    <scope>NUCLEOTIDE SEQUENCE</scope>
</reference>
<sequence>MATQIRSHAHKHFLEVHKLGLTAAAAPPAPRRVPSKVPVPQQSLMAPALSQTPGTRQSLDWPNNGGSFVAATLIGSSEEVPIDGRSPIGEEAWFADGLWRGNTVVQLPLSQDDLRFSEVNRFIADVFSSGTLWPVEAQLQRLHGVDPVVAETILLVLRNLQDNLRP</sequence>
<name>A0AAV5FJJ6_ELECO</name>
<keyword evidence="2" id="KW-1185">Reference proteome</keyword>
<evidence type="ECO:0000313" key="2">
    <source>
        <dbReference type="Proteomes" id="UP001054889"/>
    </source>
</evidence>
<comment type="caution">
    <text evidence="1">The sequence shown here is derived from an EMBL/GenBank/DDBJ whole genome shotgun (WGS) entry which is preliminary data.</text>
</comment>
<dbReference type="Proteomes" id="UP001054889">
    <property type="component" value="Unassembled WGS sequence"/>
</dbReference>
<organism evidence="1 2">
    <name type="scientific">Eleusine coracana subsp. coracana</name>
    <dbReference type="NCBI Taxonomy" id="191504"/>
    <lineage>
        <taxon>Eukaryota</taxon>
        <taxon>Viridiplantae</taxon>
        <taxon>Streptophyta</taxon>
        <taxon>Embryophyta</taxon>
        <taxon>Tracheophyta</taxon>
        <taxon>Spermatophyta</taxon>
        <taxon>Magnoliopsida</taxon>
        <taxon>Liliopsida</taxon>
        <taxon>Poales</taxon>
        <taxon>Poaceae</taxon>
        <taxon>PACMAD clade</taxon>
        <taxon>Chloridoideae</taxon>
        <taxon>Cynodonteae</taxon>
        <taxon>Eleusininae</taxon>
        <taxon>Eleusine</taxon>
    </lineage>
</organism>
<dbReference type="Pfam" id="PF24904">
    <property type="entry name" value="RVE6"/>
    <property type="match status" value="1"/>
</dbReference>
<dbReference type="AlphaFoldDB" id="A0AAV5FJJ6"/>
<reference evidence="1" key="1">
    <citation type="journal article" date="2018" name="DNA Res.">
        <title>Multiple hybrid de novo genome assembly of finger millet, an orphan allotetraploid crop.</title>
        <authorList>
            <person name="Hatakeyama M."/>
            <person name="Aluri S."/>
            <person name="Balachadran M.T."/>
            <person name="Sivarajan S.R."/>
            <person name="Patrignani A."/>
            <person name="Gruter S."/>
            <person name="Poveda L."/>
            <person name="Shimizu-Inatsugi R."/>
            <person name="Baeten J."/>
            <person name="Francoijs K.J."/>
            <person name="Nataraja K.N."/>
            <person name="Reddy Y.A.N."/>
            <person name="Phadnis S."/>
            <person name="Ravikumar R.L."/>
            <person name="Schlapbach R."/>
            <person name="Sreeman S.M."/>
            <person name="Shimizu K.K."/>
        </authorList>
    </citation>
    <scope>NUCLEOTIDE SEQUENCE</scope>
</reference>
<dbReference type="EMBL" id="BQKI01000088">
    <property type="protein sequence ID" value="GJN35953.1"/>
    <property type="molecule type" value="Genomic_DNA"/>
</dbReference>
<proteinExistence type="predicted"/>
<evidence type="ECO:0000313" key="1">
    <source>
        <dbReference type="EMBL" id="GJN35953.1"/>
    </source>
</evidence>
<protein>
    <submittedName>
        <fullName evidence="1">Uncharacterized protein</fullName>
    </submittedName>
</protein>